<dbReference type="InterPro" id="IPR012334">
    <property type="entry name" value="Pectin_lyas_fold"/>
</dbReference>
<proteinExistence type="predicted"/>
<gene>
    <name evidence="1" type="ORF">DRP53_01135</name>
</gene>
<dbReference type="Gene3D" id="2.160.20.10">
    <property type="entry name" value="Single-stranded right-handed beta-helix, Pectin lyase-like"/>
    <property type="match status" value="1"/>
</dbReference>
<organism evidence="1 2">
    <name type="scientific">candidate division WOR-3 bacterium</name>
    <dbReference type="NCBI Taxonomy" id="2052148"/>
    <lineage>
        <taxon>Bacteria</taxon>
        <taxon>Bacteria division WOR-3</taxon>
    </lineage>
</organism>
<evidence type="ECO:0000313" key="1">
    <source>
        <dbReference type="EMBL" id="RKX71561.1"/>
    </source>
</evidence>
<sequence>MRKVILLFALPLLATTYYVDKDGVHGTKGNDNYSGRSWQEPWATIAKAASTLTAGDSVIIARAVYRERIRPQNSGTSDNPIVYYGETGAVIAGSVPIDESKFVKVPGYTNLYAIHFPDFQIKGVVQLAGNDSIILRPYFDIAKSLEEVDDTAGSFLQRNDTVYIHTVDHQKPDSARHDLEFIRETFGIDLRGKSNLIFRGFTIRSQSDLGSAGFSIYLDNCRNLKFIGDTVIGGVIRGRLNSNILIDSFSVNRIWRISSPFGYGMLPHGMSGISFLSTDTLIIRNGEIWWQTDVANIDGDCDSVVIAESKWWGCPNHGVKITGSQSGPRPNNIIFHRCEAGAECQEAVYIYYADSILIENCDFNVVRQFYLESSGHSRAIRMVNTIITEKFWIAQSSINEYRTDYNCIYDPSHPNRFIEVGTTYYTLSEWQNLSGNDYHSLNQDPLVVRWGKGPGHPDSDFYLTKNSPCIDAGDPSYQPPPGGGPRIDIGAYEYTGPGISVLSGDTQTTYRVAFINPAYLPKFPNAESVAILDPSGRKIRQIKLGSSERVTIPPLPTGIYFYRYEPIGVAGKFIVLR</sequence>
<evidence type="ECO:0000313" key="2">
    <source>
        <dbReference type="Proteomes" id="UP000268469"/>
    </source>
</evidence>
<dbReference type="InterPro" id="IPR011050">
    <property type="entry name" value="Pectin_lyase_fold/virulence"/>
</dbReference>
<protein>
    <recommendedName>
        <fullName evidence="3">Right handed beta helix domain-containing protein</fullName>
    </recommendedName>
</protein>
<dbReference type="AlphaFoldDB" id="A0A660SND3"/>
<dbReference type="SUPFAM" id="SSF51126">
    <property type="entry name" value="Pectin lyase-like"/>
    <property type="match status" value="1"/>
</dbReference>
<evidence type="ECO:0008006" key="3">
    <source>
        <dbReference type="Google" id="ProtNLM"/>
    </source>
</evidence>
<name>A0A660SND3_UNCW3</name>
<accession>A0A660SND3</accession>
<dbReference type="Proteomes" id="UP000268469">
    <property type="component" value="Unassembled WGS sequence"/>
</dbReference>
<reference evidence="1 2" key="1">
    <citation type="submission" date="2018-06" db="EMBL/GenBank/DDBJ databases">
        <title>Extensive metabolic versatility and redundancy in microbially diverse, dynamic hydrothermal sediments.</title>
        <authorList>
            <person name="Dombrowski N."/>
            <person name="Teske A."/>
            <person name="Baker B.J."/>
        </authorList>
    </citation>
    <scope>NUCLEOTIDE SEQUENCE [LARGE SCALE GENOMIC DNA]</scope>
    <source>
        <strain evidence="1">B36_G15</strain>
    </source>
</reference>
<comment type="caution">
    <text evidence="1">The sequence shown here is derived from an EMBL/GenBank/DDBJ whole genome shotgun (WGS) entry which is preliminary data.</text>
</comment>
<dbReference type="EMBL" id="QNBE01000006">
    <property type="protein sequence ID" value="RKX71561.1"/>
    <property type="molecule type" value="Genomic_DNA"/>
</dbReference>